<protein>
    <recommendedName>
        <fullName evidence="4">Secreted protein</fullName>
    </recommendedName>
</protein>
<name>A0A0K2J009_STEMA</name>
<keyword evidence="1" id="KW-0732">Signal</keyword>
<dbReference type="Proteomes" id="UP000616785">
    <property type="component" value="Unassembled WGS sequence"/>
</dbReference>
<reference evidence="2" key="1">
    <citation type="submission" date="2020-11" db="EMBL/GenBank/DDBJ databases">
        <title>Enhanced detection system for hospital associated transmission using whole genome sequencing surveillance.</title>
        <authorList>
            <person name="Harrison L.H."/>
            <person name="Van Tyne D."/>
            <person name="Marsh J.W."/>
            <person name="Griffith M.P."/>
            <person name="Snyder D.J."/>
            <person name="Cooper V.S."/>
            <person name="Mustapha M."/>
        </authorList>
    </citation>
    <scope>NUCLEOTIDE SEQUENCE</scope>
    <source>
        <strain evidence="2">STEN00092</strain>
    </source>
</reference>
<comment type="caution">
    <text evidence="2">The sequence shown here is derived from an EMBL/GenBank/DDBJ whole genome shotgun (WGS) entry which is preliminary data.</text>
</comment>
<dbReference type="RefSeq" id="WP_010484000.1">
    <property type="nucleotide sequence ID" value="NZ_CP015612.1"/>
</dbReference>
<evidence type="ECO:0008006" key="4">
    <source>
        <dbReference type="Google" id="ProtNLM"/>
    </source>
</evidence>
<evidence type="ECO:0000313" key="2">
    <source>
        <dbReference type="EMBL" id="MBH1639710.1"/>
    </source>
</evidence>
<sequence length="167" mass="17978">MRLSLLMLAALVPAVPALAAETPELQRAVGAPQAVGAVHTLRQIPEACARLEGAFTGQAAEPYRFAPVRTSEQCQPRARFVDYAKAQPSADKGWKLNDVIRVPSAACPAQQAVVRVWRLPSSNKVELDGQGQSRIYLEEAKKQAAAGQIPQVTMFAAQLQMEGKACN</sequence>
<organism evidence="2 3">
    <name type="scientific">Stenotrophomonas maltophilia</name>
    <name type="common">Pseudomonas maltophilia</name>
    <name type="synonym">Xanthomonas maltophilia</name>
    <dbReference type="NCBI Taxonomy" id="40324"/>
    <lineage>
        <taxon>Bacteria</taxon>
        <taxon>Pseudomonadati</taxon>
        <taxon>Pseudomonadota</taxon>
        <taxon>Gammaproteobacteria</taxon>
        <taxon>Lysobacterales</taxon>
        <taxon>Lysobacteraceae</taxon>
        <taxon>Stenotrophomonas</taxon>
        <taxon>Stenotrophomonas maltophilia group</taxon>
    </lineage>
</organism>
<accession>A0A0K2J009</accession>
<evidence type="ECO:0000313" key="3">
    <source>
        <dbReference type="Proteomes" id="UP000616785"/>
    </source>
</evidence>
<evidence type="ECO:0000256" key="1">
    <source>
        <dbReference type="SAM" id="SignalP"/>
    </source>
</evidence>
<feature type="chain" id="PRO_5044366872" description="Secreted protein" evidence="1">
    <location>
        <begin position="20"/>
        <end position="167"/>
    </location>
</feature>
<gene>
    <name evidence="2" type="ORF">I5U57_09685</name>
</gene>
<dbReference type="AlphaFoldDB" id="A0A0K2J009"/>
<dbReference type="EMBL" id="JADUNO010000025">
    <property type="protein sequence ID" value="MBH1639710.1"/>
    <property type="molecule type" value="Genomic_DNA"/>
</dbReference>
<proteinExistence type="predicted"/>
<feature type="signal peptide" evidence="1">
    <location>
        <begin position="1"/>
        <end position="19"/>
    </location>
</feature>